<feature type="compositionally biased region" description="Low complexity" evidence="1">
    <location>
        <begin position="253"/>
        <end position="288"/>
    </location>
</feature>
<dbReference type="EMBL" id="FPAB01000007">
    <property type="protein sequence ID" value="SFT10776.1"/>
    <property type="molecule type" value="Genomic_DNA"/>
</dbReference>
<sequence length="300" mass="30888">MASRPTGPKTRSSSTPSTRTTSPTSAGAARIRPSRLSTMPAARNNTPSAADSTTAVPASSPSPATAHPAPSAARTRPARTSPGVPASRSAAIGVIRPARRAGTYAASSVTAVPSTTPVTGTDQPMVRSSVLRFRPNARSATISPTASPMPAPKPSTEPISPSSSASISTERLICPRPEPIARSSPISRVRWATSIEKVLTMRNTPTSSAIPANPSSTYRTTDITSPMASRLSSAYSWAVRSWYVPSPPTAAAIASRSASSVSEPSPSTYSSVNASSPPSRNSRAAGPSRYRRVAPGLVTV</sequence>
<dbReference type="AlphaFoldDB" id="A0A1I6VAM1"/>
<evidence type="ECO:0000313" key="3">
    <source>
        <dbReference type="Proteomes" id="UP000198873"/>
    </source>
</evidence>
<reference evidence="3" key="1">
    <citation type="submission" date="2016-10" db="EMBL/GenBank/DDBJ databases">
        <authorList>
            <person name="Varghese N."/>
            <person name="Submissions S."/>
        </authorList>
    </citation>
    <scope>NUCLEOTIDE SEQUENCE [LARGE SCALE GENOMIC DNA]</scope>
    <source>
        <strain evidence="3">CGMCC 4.7047</strain>
    </source>
</reference>
<protein>
    <submittedName>
        <fullName evidence="2">Uncharacterized protein</fullName>
    </submittedName>
</protein>
<evidence type="ECO:0000256" key="1">
    <source>
        <dbReference type="SAM" id="MobiDB-lite"/>
    </source>
</evidence>
<evidence type="ECO:0000313" key="2">
    <source>
        <dbReference type="EMBL" id="SFT10776.1"/>
    </source>
</evidence>
<feature type="compositionally biased region" description="Low complexity" evidence="1">
    <location>
        <begin position="105"/>
        <end position="119"/>
    </location>
</feature>
<keyword evidence="3" id="KW-1185">Reference proteome</keyword>
<feature type="compositionally biased region" description="Low complexity" evidence="1">
    <location>
        <begin position="156"/>
        <end position="170"/>
    </location>
</feature>
<dbReference type="STRING" id="1176198.SAMN05444716_107275"/>
<name>A0A1I6VAM1_9ACTN</name>
<dbReference type="Proteomes" id="UP000198873">
    <property type="component" value="Unassembled WGS sequence"/>
</dbReference>
<feature type="compositionally biased region" description="Low complexity" evidence="1">
    <location>
        <begin position="1"/>
        <end position="25"/>
    </location>
</feature>
<accession>A0A1I6VAM1</accession>
<gene>
    <name evidence="2" type="ORF">SAMN05444716_107275</name>
</gene>
<organism evidence="2 3">
    <name type="scientific">Streptomyces harbinensis</name>
    <dbReference type="NCBI Taxonomy" id="1176198"/>
    <lineage>
        <taxon>Bacteria</taxon>
        <taxon>Bacillati</taxon>
        <taxon>Actinomycetota</taxon>
        <taxon>Actinomycetes</taxon>
        <taxon>Kitasatosporales</taxon>
        <taxon>Streptomycetaceae</taxon>
        <taxon>Streptomyces</taxon>
    </lineage>
</organism>
<feature type="compositionally biased region" description="Low complexity" evidence="1">
    <location>
        <begin position="46"/>
        <end position="82"/>
    </location>
</feature>
<feature type="region of interest" description="Disordered" evidence="1">
    <location>
        <begin position="1"/>
        <end position="170"/>
    </location>
</feature>
<feature type="region of interest" description="Disordered" evidence="1">
    <location>
        <begin position="253"/>
        <end position="300"/>
    </location>
</feature>
<proteinExistence type="predicted"/>